<keyword evidence="1" id="KW-0472">Membrane</keyword>
<dbReference type="AlphaFoldDB" id="A0A849BS62"/>
<organism evidence="2 3">
    <name type="scientific">Pseudokineococcus marinus</name>
    <dbReference type="NCBI Taxonomy" id="351215"/>
    <lineage>
        <taxon>Bacteria</taxon>
        <taxon>Bacillati</taxon>
        <taxon>Actinomycetota</taxon>
        <taxon>Actinomycetes</taxon>
        <taxon>Kineosporiales</taxon>
        <taxon>Kineosporiaceae</taxon>
        <taxon>Pseudokineococcus</taxon>
    </lineage>
</organism>
<evidence type="ECO:0000256" key="1">
    <source>
        <dbReference type="SAM" id="Phobius"/>
    </source>
</evidence>
<dbReference type="Proteomes" id="UP000555552">
    <property type="component" value="Unassembled WGS sequence"/>
</dbReference>
<dbReference type="EMBL" id="JABEMA010000176">
    <property type="protein sequence ID" value="NNH23662.1"/>
    <property type="molecule type" value="Genomic_DNA"/>
</dbReference>
<keyword evidence="3" id="KW-1185">Reference proteome</keyword>
<dbReference type="RefSeq" id="WP_339577138.1">
    <property type="nucleotide sequence ID" value="NZ_BAAANP010000018.1"/>
</dbReference>
<protein>
    <submittedName>
        <fullName evidence="2">Uncharacterized protein</fullName>
    </submittedName>
</protein>
<gene>
    <name evidence="2" type="ORF">HLB09_11290</name>
</gene>
<evidence type="ECO:0000313" key="2">
    <source>
        <dbReference type="EMBL" id="NNH23662.1"/>
    </source>
</evidence>
<keyword evidence="1" id="KW-0812">Transmembrane</keyword>
<proteinExistence type="predicted"/>
<evidence type="ECO:0000313" key="3">
    <source>
        <dbReference type="Proteomes" id="UP000555552"/>
    </source>
</evidence>
<reference evidence="2 3" key="1">
    <citation type="submission" date="2020-05" db="EMBL/GenBank/DDBJ databases">
        <title>MicrobeNet Type strains.</title>
        <authorList>
            <person name="Nicholson A.C."/>
        </authorList>
    </citation>
    <scope>NUCLEOTIDE SEQUENCE [LARGE SCALE GENOMIC DNA]</scope>
    <source>
        <strain evidence="2 3">JCM 14547</strain>
    </source>
</reference>
<comment type="caution">
    <text evidence="2">The sequence shown here is derived from an EMBL/GenBank/DDBJ whole genome shotgun (WGS) entry which is preliminary data.</text>
</comment>
<feature type="transmembrane region" description="Helical" evidence="1">
    <location>
        <begin position="52"/>
        <end position="70"/>
    </location>
</feature>
<sequence>MSMAVRAREGGPLGTGSVREVFLLLALGLFMIAYGGRGVGSEDVRGLLLVPLYFAMAAGVVFLLAAFFGARKVLRQRRR</sequence>
<name>A0A849BS62_9ACTN</name>
<feature type="transmembrane region" description="Helical" evidence="1">
    <location>
        <begin position="21"/>
        <end position="40"/>
    </location>
</feature>
<accession>A0A849BS62</accession>
<keyword evidence="1" id="KW-1133">Transmembrane helix</keyword>